<feature type="compositionally biased region" description="Polar residues" evidence="1">
    <location>
        <begin position="75"/>
        <end position="86"/>
    </location>
</feature>
<evidence type="ECO:0000256" key="1">
    <source>
        <dbReference type="SAM" id="MobiDB-lite"/>
    </source>
</evidence>
<feature type="chain" id="PRO_5022145175" evidence="2">
    <location>
        <begin position="30"/>
        <end position="133"/>
    </location>
</feature>
<organism evidence="3 4">
    <name type="scientific">Spiribacter salinus</name>
    <dbReference type="NCBI Taxonomy" id="1335746"/>
    <lineage>
        <taxon>Bacteria</taxon>
        <taxon>Pseudomonadati</taxon>
        <taxon>Pseudomonadota</taxon>
        <taxon>Gammaproteobacteria</taxon>
        <taxon>Chromatiales</taxon>
        <taxon>Ectothiorhodospiraceae</taxon>
        <taxon>Spiribacter</taxon>
    </lineage>
</organism>
<feature type="region of interest" description="Disordered" evidence="1">
    <location>
        <begin position="75"/>
        <end position="103"/>
    </location>
</feature>
<dbReference type="NCBIfam" id="NF041112">
    <property type="entry name" value="chap_CsgH_alph"/>
    <property type="match status" value="1"/>
</dbReference>
<evidence type="ECO:0000313" key="4">
    <source>
        <dbReference type="Proteomes" id="UP000315400"/>
    </source>
</evidence>
<feature type="signal peptide" evidence="2">
    <location>
        <begin position="1"/>
        <end position="29"/>
    </location>
</feature>
<dbReference type="InterPro" id="IPR047726">
    <property type="entry name" value="CsgH_dom"/>
</dbReference>
<gene>
    <name evidence="3" type="ORF">FKY71_13320</name>
</gene>
<dbReference type="InterPro" id="IPR053722">
    <property type="entry name" value="Curli_assembly_CsgC/AgfC"/>
</dbReference>
<keyword evidence="2" id="KW-0732">Signal</keyword>
<dbReference type="AlphaFoldDB" id="A0A540VP45"/>
<protein>
    <submittedName>
        <fullName evidence="3">Uncharacterized protein</fullName>
    </submittedName>
</protein>
<comment type="caution">
    <text evidence="3">The sequence shown here is derived from an EMBL/GenBank/DDBJ whole genome shotgun (WGS) entry which is preliminary data.</text>
</comment>
<dbReference type="EMBL" id="VIFK01000178">
    <property type="protein sequence ID" value="TQE98537.1"/>
    <property type="molecule type" value="Genomic_DNA"/>
</dbReference>
<name>A0A540VP45_9GAMM</name>
<sequence>MARKDWSRRLRSVLGGAGLAAAITVPSLADEHTAVGELTIVPTDSGYRITASVDGRGTAMIDADLTVLKDDESGRIQTRQSRQVQTEPGARDEIATSTVSMSDTGTLEVSLSLSEGDRAVYRVTHRITRDIPD</sequence>
<evidence type="ECO:0000256" key="2">
    <source>
        <dbReference type="SAM" id="SignalP"/>
    </source>
</evidence>
<evidence type="ECO:0000313" key="3">
    <source>
        <dbReference type="EMBL" id="TQE98537.1"/>
    </source>
</evidence>
<dbReference type="Gene3D" id="2.60.40.2420">
    <property type="match status" value="1"/>
</dbReference>
<accession>A0A540VP45</accession>
<proteinExistence type="predicted"/>
<dbReference type="Proteomes" id="UP000315400">
    <property type="component" value="Unassembled WGS sequence"/>
</dbReference>
<reference evidence="3 4" key="1">
    <citation type="submission" date="2019-06" db="EMBL/GenBank/DDBJ databases">
        <title>Metagenome assembled Genome of Spiribacter salinus SL48-SHIP from the microbial mat of Salt Lake 48 (Novosibirsk region, Russia).</title>
        <authorList>
            <person name="Shipova A."/>
            <person name="Rozanov A.S."/>
            <person name="Bryanskaya A.V."/>
            <person name="Peltek S.E."/>
        </authorList>
    </citation>
    <scope>NUCLEOTIDE SEQUENCE [LARGE SCALE GENOMIC DNA]</scope>
    <source>
        <strain evidence="3">SL48-SHIP-2</strain>
    </source>
</reference>